<dbReference type="eggNOG" id="COG5443">
    <property type="taxonomic scope" value="Bacteria"/>
</dbReference>
<evidence type="ECO:0000313" key="4">
    <source>
        <dbReference type="EMBL" id="ADM09644.1"/>
    </source>
</evidence>
<keyword evidence="4" id="KW-0969">Cilium</keyword>
<dbReference type="STRING" id="314260.PB2503_07944"/>
<evidence type="ECO:0000256" key="2">
    <source>
        <dbReference type="ARBA" id="ARBA00022795"/>
    </source>
</evidence>
<protein>
    <submittedName>
        <fullName evidence="4">Flagellin synthesis repressor protein FlbT, putative</fullName>
    </submittedName>
</protein>
<accession>E0TH60</accession>
<evidence type="ECO:0000256" key="1">
    <source>
        <dbReference type="ARBA" id="ARBA00022491"/>
    </source>
</evidence>
<evidence type="ECO:0000313" key="5">
    <source>
        <dbReference type="Proteomes" id="UP000001302"/>
    </source>
</evidence>
<dbReference type="GO" id="GO:0048027">
    <property type="term" value="F:mRNA 5'-UTR binding"/>
    <property type="evidence" value="ECO:0007669"/>
    <property type="project" value="InterPro"/>
</dbReference>
<dbReference type="GO" id="GO:1902209">
    <property type="term" value="P:negative regulation of bacterial-type flagellum assembly"/>
    <property type="evidence" value="ECO:0007669"/>
    <property type="project" value="InterPro"/>
</dbReference>
<dbReference type="KEGG" id="pbr:PB2503_07944"/>
<name>E0TH60_PARBH</name>
<dbReference type="EMBL" id="CP002156">
    <property type="protein sequence ID" value="ADM09644.1"/>
    <property type="molecule type" value="Genomic_DNA"/>
</dbReference>
<proteinExistence type="predicted"/>
<dbReference type="HOGENOM" id="CLU_130913_2_0_5"/>
<dbReference type="RefSeq" id="WP_013300618.1">
    <property type="nucleotide sequence ID" value="NC_014414.1"/>
</dbReference>
<dbReference type="GO" id="GO:0044781">
    <property type="term" value="P:bacterial-type flagellum organization"/>
    <property type="evidence" value="ECO:0007669"/>
    <property type="project" value="UniProtKB-KW"/>
</dbReference>
<keyword evidence="4" id="KW-0966">Cell projection</keyword>
<keyword evidence="5" id="KW-1185">Reference proteome</keyword>
<keyword evidence="2" id="KW-1005">Bacterial flagellum biogenesis</keyword>
<evidence type="ECO:0000256" key="3">
    <source>
        <dbReference type="ARBA" id="ARBA00022884"/>
    </source>
</evidence>
<keyword evidence="3" id="KW-0694">RNA-binding</keyword>
<dbReference type="GO" id="GO:0006402">
    <property type="term" value="P:mRNA catabolic process"/>
    <property type="evidence" value="ECO:0007669"/>
    <property type="project" value="InterPro"/>
</dbReference>
<dbReference type="Pfam" id="PF07378">
    <property type="entry name" value="FlbT"/>
    <property type="match status" value="1"/>
</dbReference>
<dbReference type="OrthoDB" id="8561314at2"/>
<keyword evidence="1" id="KW-0678">Repressor</keyword>
<gene>
    <name evidence="4" type="ordered locus">PB2503_07944</name>
</gene>
<sequence length="151" mass="16573">MGGITLTLKPKEKFLIGGNLIENGPRRTSIRITEGVFVLRVSDALHPDDVKTPITRAYHVAQLILACEVREFDGKAELLSRLDQLSAIFAKTVHREAIDNAIEAAECGRYHRVLIALKGLFPIEAELLKVYASPATNGGDLVEDRRVAAGR</sequence>
<keyword evidence="4" id="KW-0282">Flagellum</keyword>
<dbReference type="InterPro" id="IPR009967">
    <property type="entry name" value="Flagellum_FlbT"/>
</dbReference>
<reference evidence="5" key="1">
    <citation type="submission" date="2010-08" db="EMBL/GenBank/DDBJ databases">
        <title>Genome sequence of Parvularcula bermudensis HTCC2503.</title>
        <authorList>
            <person name="Kang D.-M."/>
            <person name="Oh H.-M."/>
            <person name="Cho J.-C."/>
        </authorList>
    </citation>
    <scope>NUCLEOTIDE SEQUENCE [LARGE SCALE GENOMIC DNA]</scope>
    <source>
        <strain evidence="5">ATCC BAA-594 / HTCC2503 / KCTC 12087</strain>
    </source>
</reference>
<dbReference type="AlphaFoldDB" id="E0TH60"/>
<organism evidence="4 5">
    <name type="scientific">Parvularcula bermudensis (strain ATCC BAA-594 / HTCC2503 / KCTC 12087)</name>
    <dbReference type="NCBI Taxonomy" id="314260"/>
    <lineage>
        <taxon>Bacteria</taxon>
        <taxon>Pseudomonadati</taxon>
        <taxon>Pseudomonadota</taxon>
        <taxon>Alphaproteobacteria</taxon>
        <taxon>Parvularculales</taxon>
        <taxon>Parvularculaceae</taxon>
        <taxon>Parvularcula</taxon>
    </lineage>
</organism>
<reference evidence="4 5" key="2">
    <citation type="journal article" date="2011" name="J. Bacteriol.">
        <title>Complete genome sequence of strain HTCC2503T of Parvularcula bermudensis, the type species of the order "Parvularculales" in the class Alphaproteobacteria.</title>
        <authorList>
            <person name="Oh H.M."/>
            <person name="Kang I."/>
            <person name="Vergin K.L."/>
            <person name="Kang D."/>
            <person name="Rhee K.H."/>
            <person name="Giovannoni S.J."/>
            <person name="Cho J.C."/>
        </authorList>
    </citation>
    <scope>NUCLEOTIDE SEQUENCE [LARGE SCALE GENOMIC DNA]</scope>
    <source>
        <strain evidence="5">ATCC BAA-594 / HTCC2503 / KCTC 12087</strain>
    </source>
</reference>
<dbReference type="Proteomes" id="UP000001302">
    <property type="component" value="Chromosome"/>
</dbReference>